<dbReference type="AlphaFoldDB" id="A0A9D7FAT5"/>
<dbReference type="Pfam" id="PF02470">
    <property type="entry name" value="MlaD"/>
    <property type="match status" value="1"/>
</dbReference>
<evidence type="ECO:0000313" key="4">
    <source>
        <dbReference type="Proteomes" id="UP000886602"/>
    </source>
</evidence>
<proteinExistence type="predicted"/>
<feature type="domain" description="Mce/MlaD" evidence="2">
    <location>
        <begin position="38"/>
        <end position="115"/>
    </location>
</feature>
<keyword evidence="1" id="KW-0472">Membrane</keyword>
<comment type="caution">
    <text evidence="3">The sequence shown here is derived from an EMBL/GenBank/DDBJ whole genome shotgun (WGS) entry which is preliminary data.</text>
</comment>
<name>A0A9D7FAT5_9RHOO</name>
<dbReference type="InterPro" id="IPR052336">
    <property type="entry name" value="MlaD_Phospholipid_Transporter"/>
</dbReference>
<dbReference type="PANTHER" id="PTHR33371">
    <property type="entry name" value="INTERMEMBRANE PHOSPHOLIPID TRANSPORT SYSTEM BINDING PROTEIN MLAD-RELATED"/>
    <property type="match status" value="1"/>
</dbReference>
<dbReference type="InterPro" id="IPR003399">
    <property type="entry name" value="Mce/MlaD"/>
</dbReference>
<dbReference type="PANTHER" id="PTHR33371:SF4">
    <property type="entry name" value="INTERMEMBRANE PHOSPHOLIPID TRANSPORT SYSTEM BINDING PROTEIN MLAD"/>
    <property type="match status" value="1"/>
</dbReference>
<evidence type="ECO:0000256" key="1">
    <source>
        <dbReference type="SAM" id="Phobius"/>
    </source>
</evidence>
<keyword evidence="1" id="KW-0812">Transmembrane</keyword>
<evidence type="ECO:0000313" key="3">
    <source>
        <dbReference type="EMBL" id="MBK7425365.1"/>
    </source>
</evidence>
<gene>
    <name evidence="3" type="ORF">IPJ48_21065</name>
</gene>
<dbReference type="Proteomes" id="UP000886602">
    <property type="component" value="Unassembled WGS sequence"/>
</dbReference>
<evidence type="ECO:0000259" key="2">
    <source>
        <dbReference type="Pfam" id="PF02470"/>
    </source>
</evidence>
<sequence>MKRDNVNYLLVGSFVLLMAAVLFYALYRITGHSAKGDIYFTHFPNVAGIKEGTVVTFEGYEVGNVTLVEPVTRDQRTWFRITLNMRKPVNVPVDSRALIATPGLLSPPLVEIKEGSSRDIVAVGGDIPGDSSVNLMESVATLASELGKITETSIKPLLAQINQNVAPAMADMRSTIERINRTAGRVDALFSDKNVEHWNRMLQNADGASANALKLSADLSGVRAEVEGLVKDSRGIVNSSGKDLKESLRRVDATLYQLEAAGRNLNEFSRTIRENPAALIQSRPPTDAAAGAAQ</sequence>
<keyword evidence="1" id="KW-1133">Transmembrane helix</keyword>
<reference evidence="3" key="1">
    <citation type="submission" date="2020-10" db="EMBL/GenBank/DDBJ databases">
        <title>Connecting structure to function with the recovery of over 1000 high-quality activated sludge metagenome-assembled genomes encoding full-length rRNA genes using long-read sequencing.</title>
        <authorList>
            <person name="Singleton C.M."/>
            <person name="Petriglieri F."/>
            <person name="Kristensen J.M."/>
            <person name="Kirkegaard R.H."/>
            <person name="Michaelsen T.Y."/>
            <person name="Andersen M.H."/>
            <person name="Karst S.M."/>
            <person name="Dueholm M.S."/>
            <person name="Nielsen P.H."/>
            <person name="Albertsen M."/>
        </authorList>
    </citation>
    <scope>NUCLEOTIDE SEQUENCE</scope>
    <source>
        <strain evidence="3">EsbW_18-Q3-R4-48_MAXAC.044</strain>
    </source>
</reference>
<accession>A0A9D7FAT5</accession>
<dbReference type="EMBL" id="JADJNC010000067">
    <property type="protein sequence ID" value="MBK7425365.1"/>
    <property type="molecule type" value="Genomic_DNA"/>
</dbReference>
<organism evidence="3 4">
    <name type="scientific">Candidatus Propionivibrio dominans</name>
    <dbReference type="NCBI Taxonomy" id="2954373"/>
    <lineage>
        <taxon>Bacteria</taxon>
        <taxon>Pseudomonadati</taxon>
        <taxon>Pseudomonadota</taxon>
        <taxon>Betaproteobacteria</taxon>
        <taxon>Rhodocyclales</taxon>
        <taxon>Rhodocyclaceae</taxon>
        <taxon>Propionivibrio</taxon>
    </lineage>
</organism>
<protein>
    <submittedName>
        <fullName evidence="3">MCE family protein</fullName>
    </submittedName>
</protein>
<feature type="transmembrane region" description="Helical" evidence="1">
    <location>
        <begin position="6"/>
        <end position="27"/>
    </location>
</feature>